<evidence type="ECO:0000313" key="9">
    <source>
        <dbReference type="Proteomes" id="UP000267081"/>
    </source>
</evidence>
<feature type="transmembrane region" description="Helical" evidence="7">
    <location>
        <begin position="278"/>
        <end position="298"/>
    </location>
</feature>
<evidence type="ECO:0000256" key="3">
    <source>
        <dbReference type="ARBA" id="ARBA00022475"/>
    </source>
</evidence>
<dbReference type="InterPro" id="IPR018383">
    <property type="entry name" value="UPF0324_pro"/>
</dbReference>
<dbReference type="GO" id="GO:0005886">
    <property type="term" value="C:plasma membrane"/>
    <property type="evidence" value="ECO:0007669"/>
    <property type="project" value="UniProtKB-SubCell"/>
</dbReference>
<comment type="caution">
    <text evidence="8">The sequence shown here is derived from an EMBL/GenBank/DDBJ whole genome shotgun (WGS) entry which is preliminary data.</text>
</comment>
<evidence type="ECO:0000256" key="5">
    <source>
        <dbReference type="ARBA" id="ARBA00022989"/>
    </source>
</evidence>
<feature type="transmembrane region" description="Helical" evidence="7">
    <location>
        <begin position="239"/>
        <end position="257"/>
    </location>
</feature>
<comment type="subcellular location">
    <subcellularLocation>
        <location evidence="1">Cell membrane</location>
        <topology evidence="1">Multi-pass membrane protein</topology>
    </subcellularLocation>
</comment>
<feature type="transmembrane region" description="Helical" evidence="7">
    <location>
        <begin position="84"/>
        <end position="103"/>
    </location>
</feature>
<dbReference type="Proteomes" id="UP000267081">
    <property type="component" value="Unassembled WGS sequence"/>
</dbReference>
<evidence type="ECO:0000256" key="6">
    <source>
        <dbReference type="ARBA" id="ARBA00023136"/>
    </source>
</evidence>
<dbReference type="PANTHER" id="PTHR30106:SF1">
    <property type="entry name" value="UPF0324 MEMBRANE PROTEIN FN0533"/>
    <property type="match status" value="1"/>
</dbReference>
<name>A0A427T244_9PSEU</name>
<evidence type="ECO:0000256" key="4">
    <source>
        <dbReference type="ARBA" id="ARBA00022692"/>
    </source>
</evidence>
<reference evidence="8 9" key="1">
    <citation type="submission" date="2018-12" db="EMBL/GenBank/DDBJ databases">
        <title>Amycolatopsis eburnea sp. nov. actinomycete associate with arbuscular mycorrhiza fungal spore.</title>
        <authorList>
            <person name="Lumyong S."/>
            <person name="Chaiya L."/>
        </authorList>
    </citation>
    <scope>NUCLEOTIDE SEQUENCE [LARGE SCALE GENOMIC DNA]</scope>
    <source>
        <strain evidence="8 9">GLM-1</strain>
    </source>
</reference>
<feature type="transmembrane region" description="Helical" evidence="7">
    <location>
        <begin position="30"/>
        <end position="48"/>
    </location>
</feature>
<keyword evidence="4 7" id="KW-0812">Transmembrane</keyword>
<protein>
    <submittedName>
        <fullName evidence="8">Putative sulfate exporter family transporter</fullName>
    </submittedName>
</protein>
<evidence type="ECO:0000256" key="1">
    <source>
        <dbReference type="ARBA" id="ARBA00004651"/>
    </source>
</evidence>
<keyword evidence="6 7" id="KW-0472">Membrane</keyword>
<feature type="transmembrane region" description="Helical" evidence="7">
    <location>
        <begin position="337"/>
        <end position="358"/>
    </location>
</feature>
<evidence type="ECO:0000313" key="8">
    <source>
        <dbReference type="EMBL" id="RSD11980.1"/>
    </source>
</evidence>
<feature type="transmembrane region" description="Helical" evidence="7">
    <location>
        <begin position="115"/>
        <end position="134"/>
    </location>
</feature>
<feature type="transmembrane region" description="Helical" evidence="7">
    <location>
        <begin position="146"/>
        <end position="167"/>
    </location>
</feature>
<evidence type="ECO:0000256" key="7">
    <source>
        <dbReference type="SAM" id="Phobius"/>
    </source>
</evidence>
<accession>A0A427T244</accession>
<dbReference type="EMBL" id="RSEC01000059">
    <property type="protein sequence ID" value="RSD11980.1"/>
    <property type="molecule type" value="Genomic_DNA"/>
</dbReference>
<keyword evidence="9" id="KW-1185">Reference proteome</keyword>
<keyword evidence="3" id="KW-1003">Cell membrane</keyword>
<feature type="transmembrane region" description="Helical" evidence="7">
    <location>
        <begin position="304"/>
        <end position="325"/>
    </location>
</feature>
<organism evidence="8 9">
    <name type="scientific">Amycolatopsis eburnea</name>
    <dbReference type="NCBI Taxonomy" id="2267691"/>
    <lineage>
        <taxon>Bacteria</taxon>
        <taxon>Bacillati</taxon>
        <taxon>Actinomycetota</taxon>
        <taxon>Actinomycetes</taxon>
        <taxon>Pseudonocardiales</taxon>
        <taxon>Pseudonocardiaceae</taxon>
        <taxon>Amycolatopsis</taxon>
    </lineage>
</organism>
<dbReference type="Pfam" id="PF03601">
    <property type="entry name" value="Cons_hypoth698"/>
    <property type="match status" value="1"/>
</dbReference>
<sequence length="362" mass="36591">MYVHFETEARVTTIRNAPAAPQAPVRPRHGVAPGLLVAVAVAAVATGLGTLVPIVGGPVFGILLGGLAAAVVPGLRGQRWTPGYAVAAKPVLQASIVVLGTGLSLRQVLDVGGGSLPVMLGTLAVALGGAWLLGRWLGVRGDTQTLIGVGTGICGASAIAATTAVLKPKQADVAYALGTIFAFNIAAVLLFPPLGHLLGLDPHAFGLWAGTAINDTSSVVAASFAYGGDAGSYGLVVKLTRTLTLIPIVIVLAVLKARREARQADPGATVAAMPWRKIVPLFLLGFVAAAGLNSLGVVPGSWHPALTVLGTFLITTALAGIGLSLRQGDLRRAGTRPLLLGGLLWIAVATTSLGLQSITGTL</sequence>
<comment type="similarity">
    <text evidence="2">Belongs to the UPF0324 family.</text>
</comment>
<dbReference type="OrthoDB" id="9766798at2"/>
<proteinExistence type="inferred from homology"/>
<dbReference type="AlphaFoldDB" id="A0A427T244"/>
<dbReference type="PANTHER" id="PTHR30106">
    <property type="entry name" value="INNER MEMBRANE PROTEIN YEIH-RELATED"/>
    <property type="match status" value="1"/>
</dbReference>
<keyword evidence="5 7" id="KW-1133">Transmembrane helix</keyword>
<feature type="transmembrane region" description="Helical" evidence="7">
    <location>
        <begin position="173"/>
        <end position="192"/>
    </location>
</feature>
<gene>
    <name evidence="8" type="ORF">EIY87_35190</name>
</gene>
<evidence type="ECO:0000256" key="2">
    <source>
        <dbReference type="ARBA" id="ARBA00007977"/>
    </source>
</evidence>